<geneLocation type="plasmid" evidence="3">
    <name>unnamed</name>
</geneLocation>
<comment type="similarity">
    <text evidence="1">Belongs to the universal stress protein A family.</text>
</comment>
<dbReference type="InterPro" id="IPR006016">
    <property type="entry name" value="UspA"/>
</dbReference>
<dbReference type="SUPFAM" id="SSF52402">
    <property type="entry name" value="Adenine nucleotide alpha hydrolases-like"/>
    <property type="match status" value="1"/>
</dbReference>
<dbReference type="PATRIC" id="fig|797299.3.peg.3402"/>
<name>W0JWQ3_9EURY</name>
<protein>
    <submittedName>
        <fullName evidence="3">Universal stress protein UspA</fullName>
    </submittedName>
</protein>
<dbReference type="AlphaFoldDB" id="W0JWQ3"/>
<dbReference type="InterPro" id="IPR006015">
    <property type="entry name" value="Universal_stress_UspA"/>
</dbReference>
<evidence type="ECO:0000313" key="4">
    <source>
        <dbReference type="Proteomes" id="UP000019024"/>
    </source>
</evidence>
<proteinExistence type="inferred from homology"/>
<dbReference type="KEGG" id="hlr:HALLA_04500"/>
<feature type="domain" description="UspA" evidence="2">
    <location>
        <begin position="2"/>
        <end position="138"/>
    </location>
</feature>
<sequence length="142" mass="14792">MTIVTAIDGEDGSKSVLAEGRALADQFDESLEVVLVYEAGDHAYLVNQYLNESDSPTPAQAQELAEKVVADVSAGGADDAEPVGRVGDPAEEILARAEEVDARYIVIGGRSRSPVGKALFGSVTQSVLLDADCPVVTVMAEA</sequence>
<accession>W0JWQ3</accession>
<dbReference type="Gene3D" id="3.40.50.620">
    <property type="entry name" value="HUPs"/>
    <property type="match status" value="1"/>
</dbReference>
<dbReference type="OrthoDB" id="307404at2157"/>
<dbReference type="PANTHER" id="PTHR46268:SF6">
    <property type="entry name" value="UNIVERSAL STRESS PROTEIN UP12"/>
    <property type="match status" value="1"/>
</dbReference>
<keyword evidence="3" id="KW-0614">Plasmid</keyword>
<evidence type="ECO:0000259" key="2">
    <source>
        <dbReference type="Pfam" id="PF00582"/>
    </source>
</evidence>
<reference evidence="3 4" key="1">
    <citation type="submission" date="2014-01" db="EMBL/GenBank/DDBJ databases">
        <authorList>
            <consortium name="DOE Joint Genome Institute"/>
            <person name="Anderson I."/>
            <person name="Huntemann M."/>
            <person name="Han J."/>
            <person name="Chen A."/>
            <person name="Kyrpides N."/>
            <person name="Mavromatis K."/>
            <person name="Markowitz V."/>
            <person name="Palaniappan K."/>
            <person name="Ivanova N."/>
            <person name="Schaumberg A."/>
            <person name="Pati A."/>
            <person name="Liolios K."/>
            <person name="Nordberg H.P."/>
            <person name="Cantor M.N."/>
            <person name="Hua S.X."/>
            <person name="Woyke T."/>
        </authorList>
    </citation>
    <scope>NUCLEOTIDE SEQUENCE [LARGE SCALE GENOMIC DNA]</scope>
    <source>
        <strain evidence="3 4">XH-48</strain>
        <plasmid evidence="4">1</plasmid>
    </source>
</reference>
<dbReference type="CDD" id="cd00293">
    <property type="entry name" value="USP-like"/>
    <property type="match status" value="1"/>
</dbReference>
<evidence type="ECO:0000313" key="3">
    <source>
        <dbReference type="EMBL" id="AHG01665.1"/>
    </source>
</evidence>
<dbReference type="PRINTS" id="PR01438">
    <property type="entry name" value="UNVRSLSTRESS"/>
</dbReference>
<dbReference type="RefSeq" id="WP_049954520.1">
    <property type="nucleotide sequence ID" value="NZ_CP007056.1"/>
</dbReference>
<keyword evidence="4" id="KW-1185">Reference proteome</keyword>
<dbReference type="GeneID" id="25147054"/>
<dbReference type="HOGENOM" id="CLU_049301_19_1_2"/>
<dbReference type="eggNOG" id="arCOG03050">
    <property type="taxonomic scope" value="Archaea"/>
</dbReference>
<dbReference type="InterPro" id="IPR014729">
    <property type="entry name" value="Rossmann-like_a/b/a_fold"/>
</dbReference>
<dbReference type="PANTHER" id="PTHR46268">
    <property type="entry name" value="STRESS RESPONSE PROTEIN NHAX"/>
    <property type="match status" value="1"/>
</dbReference>
<dbReference type="Pfam" id="PF00582">
    <property type="entry name" value="Usp"/>
    <property type="match status" value="1"/>
</dbReference>
<organism evidence="3 4">
    <name type="scientific">Halostagnicola larsenii XH-48</name>
    <dbReference type="NCBI Taxonomy" id="797299"/>
    <lineage>
        <taxon>Archaea</taxon>
        <taxon>Methanobacteriati</taxon>
        <taxon>Methanobacteriota</taxon>
        <taxon>Stenosarchaea group</taxon>
        <taxon>Halobacteria</taxon>
        <taxon>Halobacteriales</taxon>
        <taxon>Natrialbaceae</taxon>
        <taxon>Halostagnicola</taxon>
    </lineage>
</organism>
<dbReference type="Proteomes" id="UP000019024">
    <property type="component" value="Plasmid unnamed"/>
</dbReference>
<evidence type="ECO:0000256" key="1">
    <source>
        <dbReference type="ARBA" id="ARBA00008791"/>
    </source>
</evidence>
<gene>
    <name evidence="3" type="ORF">HALLA_04500</name>
</gene>
<dbReference type="EMBL" id="CP007056">
    <property type="protein sequence ID" value="AHG01665.1"/>
    <property type="molecule type" value="Genomic_DNA"/>
</dbReference>